<organism evidence="1 2">
    <name type="scientific">Aspergillus homomorphus (strain CBS 101889)</name>
    <dbReference type="NCBI Taxonomy" id="1450537"/>
    <lineage>
        <taxon>Eukaryota</taxon>
        <taxon>Fungi</taxon>
        <taxon>Dikarya</taxon>
        <taxon>Ascomycota</taxon>
        <taxon>Pezizomycotina</taxon>
        <taxon>Eurotiomycetes</taxon>
        <taxon>Eurotiomycetidae</taxon>
        <taxon>Eurotiales</taxon>
        <taxon>Aspergillaceae</taxon>
        <taxon>Aspergillus</taxon>
        <taxon>Aspergillus subgen. Circumdati</taxon>
    </lineage>
</organism>
<keyword evidence="2" id="KW-1185">Reference proteome</keyword>
<dbReference type="RefSeq" id="XP_025553879.1">
    <property type="nucleotide sequence ID" value="XM_025696805.1"/>
</dbReference>
<protein>
    <submittedName>
        <fullName evidence="1">Uncharacterized protein</fullName>
    </submittedName>
</protein>
<dbReference type="Proteomes" id="UP000248961">
    <property type="component" value="Unassembled WGS sequence"/>
</dbReference>
<name>A0A395I4M8_ASPHC</name>
<dbReference type="EMBL" id="KZ824274">
    <property type="protein sequence ID" value="RAL14725.1"/>
    <property type="molecule type" value="Genomic_DNA"/>
</dbReference>
<evidence type="ECO:0000313" key="2">
    <source>
        <dbReference type="Proteomes" id="UP000248961"/>
    </source>
</evidence>
<dbReference type="GeneID" id="37201094"/>
<reference evidence="1 2" key="1">
    <citation type="submission" date="2018-02" db="EMBL/GenBank/DDBJ databases">
        <title>The genomes of Aspergillus section Nigri reveals drivers in fungal speciation.</title>
        <authorList>
            <consortium name="DOE Joint Genome Institute"/>
            <person name="Vesth T.C."/>
            <person name="Nybo J."/>
            <person name="Theobald S."/>
            <person name="Brandl J."/>
            <person name="Frisvad J.C."/>
            <person name="Nielsen K.F."/>
            <person name="Lyhne E.K."/>
            <person name="Kogle M.E."/>
            <person name="Kuo A."/>
            <person name="Riley R."/>
            <person name="Clum A."/>
            <person name="Nolan M."/>
            <person name="Lipzen A."/>
            <person name="Salamov A."/>
            <person name="Henrissat B."/>
            <person name="Wiebenga A."/>
            <person name="De vries R.P."/>
            <person name="Grigoriev I.V."/>
            <person name="Mortensen U.H."/>
            <person name="Andersen M.R."/>
            <person name="Baker S.E."/>
        </authorList>
    </citation>
    <scope>NUCLEOTIDE SEQUENCE [LARGE SCALE GENOMIC DNA]</scope>
    <source>
        <strain evidence="1 2">CBS 101889</strain>
    </source>
</reference>
<accession>A0A395I4M8</accession>
<gene>
    <name evidence="1" type="ORF">BO97DRAFT_422617</name>
</gene>
<dbReference type="OrthoDB" id="4487519at2759"/>
<evidence type="ECO:0000313" key="1">
    <source>
        <dbReference type="EMBL" id="RAL14725.1"/>
    </source>
</evidence>
<dbReference type="VEuPathDB" id="FungiDB:BO97DRAFT_422617"/>
<dbReference type="AlphaFoldDB" id="A0A395I4M8"/>
<sequence>MKSRVIVVLVDPKICGEDWEDIAHSTAYMAWGMKHTLAEDHNQQLYGAFLIRKNMVKLCVETPVSPEAQAAGRGVLDALAGANGQRWFAMGDSDLYFHQQDWLRRLMPSATDEERDAQLVYLDQQLRDLEGRSLARTPSYISPDESANAYAYEFRARRTRARIAARNSWYMDADVPGKRVGPLIFLEGFLLYREECYR</sequence>
<proteinExistence type="predicted"/>